<dbReference type="InterPro" id="IPR002698">
    <property type="entry name" value="FTHF_cligase"/>
</dbReference>
<dbReference type="OrthoDB" id="9801938at2"/>
<proteinExistence type="inferred from homology"/>
<dbReference type="EMBL" id="HG966617">
    <property type="protein sequence ID" value="CDO58914.1"/>
    <property type="molecule type" value="Genomic_DNA"/>
</dbReference>
<dbReference type="GO" id="GO:0035999">
    <property type="term" value="P:tetrahydrofolate interconversion"/>
    <property type="evidence" value="ECO:0007669"/>
    <property type="project" value="TreeGrafter"/>
</dbReference>
<feature type="binding site" evidence="4">
    <location>
        <position position="62"/>
    </location>
    <ligand>
        <name>substrate</name>
    </ligand>
</feature>
<name>X5MDZ2_9HYPH</name>
<evidence type="ECO:0000313" key="6">
    <source>
        <dbReference type="EMBL" id="CDO58914.1"/>
    </source>
</evidence>
<dbReference type="RefSeq" id="WP_043949734.1">
    <property type="nucleotide sequence ID" value="NZ_HG966617.1"/>
</dbReference>
<feature type="binding site" evidence="4">
    <location>
        <begin position="11"/>
        <end position="15"/>
    </location>
    <ligand>
        <name>ATP</name>
        <dbReference type="ChEBI" id="CHEBI:30616"/>
    </ligand>
</feature>
<protein>
    <recommendedName>
        <fullName evidence="5">5-formyltetrahydrofolate cyclo-ligase</fullName>
        <ecNumber evidence="5">6.3.3.2</ecNumber>
    </recommendedName>
</protein>
<dbReference type="PANTHER" id="PTHR23407:SF1">
    <property type="entry name" value="5-FORMYLTETRAHYDROFOLATE CYCLO-LIGASE"/>
    <property type="match status" value="1"/>
</dbReference>
<accession>X5MDZ2</accession>
<keyword evidence="6" id="KW-0436">Ligase</keyword>
<evidence type="ECO:0000256" key="4">
    <source>
        <dbReference type="PIRSR" id="PIRSR006806-1"/>
    </source>
</evidence>
<dbReference type="GO" id="GO:0005524">
    <property type="term" value="F:ATP binding"/>
    <property type="evidence" value="ECO:0007669"/>
    <property type="project" value="UniProtKB-KW"/>
</dbReference>
<dbReference type="PANTHER" id="PTHR23407">
    <property type="entry name" value="ATPASE INHIBITOR/5-FORMYLTETRAHYDROFOLATE CYCLO-LIGASE"/>
    <property type="match status" value="1"/>
</dbReference>
<sequence>MTSTPFDGLSKPQLRQAAGLVRIATAQQLGDRAGDDIARRIVTGLPLRSQETIAGYWPVRGEADPLPAMLALRALGHRLALPVVEGKGQPLSFRMWTPGEPLVEGAYGIPTPGRSAMTVSPTLLLVPGLWFDRTGGRLGYGGGFYDRTLAHLRRGWQPRVVGVSYEATLSGHLDREPHDAVMDFIVTERRVLRAQ</sequence>
<evidence type="ECO:0000256" key="2">
    <source>
        <dbReference type="ARBA" id="ARBA00022741"/>
    </source>
</evidence>
<keyword evidence="2 4" id="KW-0547">Nucleotide-binding</keyword>
<dbReference type="SUPFAM" id="SSF100950">
    <property type="entry name" value="NagB/RpiA/CoA transferase-like"/>
    <property type="match status" value="1"/>
</dbReference>
<dbReference type="GO" id="GO:0009396">
    <property type="term" value="P:folic acid-containing compound biosynthetic process"/>
    <property type="evidence" value="ECO:0007669"/>
    <property type="project" value="TreeGrafter"/>
</dbReference>
<feature type="binding site" evidence="4">
    <location>
        <begin position="137"/>
        <end position="145"/>
    </location>
    <ligand>
        <name>ATP</name>
        <dbReference type="ChEBI" id="CHEBI:30616"/>
    </ligand>
</feature>
<dbReference type="EC" id="6.3.3.2" evidence="5"/>
<comment type="similarity">
    <text evidence="1 5">Belongs to the 5-formyltetrahydrofolate cyclo-ligase family.</text>
</comment>
<organism evidence="6 7">
    <name type="scientific">Candidatus Phaeomarinibacter ectocarpi</name>
    <dbReference type="NCBI Taxonomy" id="1458461"/>
    <lineage>
        <taxon>Bacteria</taxon>
        <taxon>Pseudomonadati</taxon>
        <taxon>Pseudomonadota</taxon>
        <taxon>Alphaproteobacteria</taxon>
        <taxon>Hyphomicrobiales</taxon>
        <taxon>Parvibaculaceae</taxon>
        <taxon>Candidatus Phaeomarinibacter</taxon>
    </lineage>
</organism>
<dbReference type="AlphaFoldDB" id="X5MDZ2"/>
<dbReference type="STRING" id="1458461.BN1012_Phect700"/>
<reference evidence="6 7" key="1">
    <citation type="journal article" date="2014" name="Front. Genet.">
        <title>Genome and metabolic network of "Candidatus Phaeomarinobacter ectocarpi" Ec32, a new candidate genus of Alphaproteobacteria frequently associated with brown algae.</title>
        <authorList>
            <person name="Dittami S.M."/>
            <person name="Barbeyron T."/>
            <person name="Boyen C."/>
            <person name="Cambefort J."/>
            <person name="Collet G."/>
            <person name="Delage L."/>
            <person name="Gobet A."/>
            <person name="Groisillier A."/>
            <person name="Leblanc C."/>
            <person name="Michel G."/>
            <person name="Scornet D."/>
            <person name="Siegel A."/>
            <person name="Tapia J.E."/>
            <person name="Tonon T."/>
        </authorList>
    </citation>
    <scope>NUCLEOTIDE SEQUENCE [LARGE SCALE GENOMIC DNA]</scope>
    <source>
        <strain evidence="6 7">Ec32</strain>
    </source>
</reference>
<dbReference type="Gene3D" id="3.40.50.10420">
    <property type="entry name" value="NagB/RpiA/CoA transferase-like"/>
    <property type="match status" value="1"/>
</dbReference>
<dbReference type="KEGG" id="pect:BN1012_Phect700"/>
<keyword evidence="7" id="KW-1185">Reference proteome</keyword>
<evidence type="ECO:0000256" key="5">
    <source>
        <dbReference type="RuleBase" id="RU361279"/>
    </source>
</evidence>
<dbReference type="GO" id="GO:0030272">
    <property type="term" value="F:5-formyltetrahydrofolate cyclo-ligase activity"/>
    <property type="evidence" value="ECO:0007669"/>
    <property type="project" value="UniProtKB-EC"/>
</dbReference>
<evidence type="ECO:0000256" key="1">
    <source>
        <dbReference type="ARBA" id="ARBA00010638"/>
    </source>
</evidence>
<evidence type="ECO:0000313" key="7">
    <source>
        <dbReference type="Proteomes" id="UP000032160"/>
    </source>
</evidence>
<dbReference type="Pfam" id="PF01812">
    <property type="entry name" value="5-FTHF_cyc-lig"/>
    <property type="match status" value="1"/>
</dbReference>
<dbReference type="HOGENOM" id="CLU_066245_0_1_5"/>
<gene>
    <name evidence="6" type="ORF">BN1012_Phect700</name>
</gene>
<evidence type="ECO:0000256" key="3">
    <source>
        <dbReference type="ARBA" id="ARBA00022840"/>
    </source>
</evidence>
<dbReference type="Proteomes" id="UP000032160">
    <property type="component" value="Chromosome I"/>
</dbReference>
<dbReference type="GO" id="GO:0046872">
    <property type="term" value="F:metal ion binding"/>
    <property type="evidence" value="ECO:0007669"/>
    <property type="project" value="UniProtKB-KW"/>
</dbReference>
<comment type="cofactor">
    <cofactor evidence="5">
        <name>Mg(2+)</name>
        <dbReference type="ChEBI" id="CHEBI:18420"/>
    </cofactor>
</comment>
<dbReference type="PATRIC" id="fig|1458461.3.peg.700"/>
<keyword evidence="5" id="KW-0460">Magnesium</keyword>
<keyword evidence="3 4" id="KW-0067">ATP-binding</keyword>
<dbReference type="InterPro" id="IPR024185">
    <property type="entry name" value="FTHF_cligase-like_sf"/>
</dbReference>
<dbReference type="NCBIfam" id="TIGR02727">
    <property type="entry name" value="MTHFS_bact"/>
    <property type="match status" value="1"/>
</dbReference>
<dbReference type="InterPro" id="IPR037171">
    <property type="entry name" value="NagB/RpiA_transferase-like"/>
</dbReference>
<keyword evidence="5" id="KW-0479">Metal-binding</keyword>
<dbReference type="PIRSF" id="PIRSF006806">
    <property type="entry name" value="FTHF_cligase"/>
    <property type="match status" value="1"/>
</dbReference>
<comment type="catalytic activity">
    <reaction evidence="5">
        <text>(6S)-5-formyl-5,6,7,8-tetrahydrofolate + ATP = (6R)-5,10-methenyltetrahydrofolate + ADP + phosphate</text>
        <dbReference type="Rhea" id="RHEA:10488"/>
        <dbReference type="ChEBI" id="CHEBI:30616"/>
        <dbReference type="ChEBI" id="CHEBI:43474"/>
        <dbReference type="ChEBI" id="CHEBI:57455"/>
        <dbReference type="ChEBI" id="CHEBI:57457"/>
        <dbReference type="ChEBI" id="CHEBI:456216"/>
        <dbReference type="EC" id="6.3.3.2"/>
    </reaction>
</comment>